<dbReference type="EMBL" id="BK015301">
    <property type="protein sequence ID" value="DAE00258.1"/>
    <property type="molecule type" value="Genomic_DNA"/>
</dbReference>
<reference evidence="1" key="1">
    <citation type="journal article" date="2021" name="Proc. Natl. Acad. Sci. U.S.A.">
        <title>A Catalog of Tens of Thousands of Viruses from Human Metagenomes Reveals Hidden Associations with Chronic Diseases.</title>
        <authorList>
            <person name="Tisza M.J."/>
            <person name="Buck C.B."/>
        </authorList>
    </citation>
    <scope>NUCLEOTIDE SEQUENCE</scope>
    <source>
        <strain evidence="1">CtLnO19</strain>
    </source>
</reference>
<name>A0A8S5NZX1_9CAUD</name>
<evidence type="ECO:0000313" key="1">
    <source>
        <dbReference type="EMBL" id="DAE00258.1"/>
    </source>
</evidence>
<organism evidence="1">
    <name type="scientific">Myoviridae sp. ctLnO19</name>
    <dbReference type="NCBI Taxonomy" id="2825085"/>
    <lineage>
        <taxon>Viruses</taxon>
        <taxon>Duplodnaviria</taxon>
        <taxon>Heunggongvirae</taxon>
        <taxon>Uroviricota</taxon>
        <taxon>Caudoviricetes</taxon>
    </lineage>
</organism>
<protein>
    <submittedName>
        <fullName evidence="1">Uncharacterized protein</fullName>
    </submittedName>
</protein>
<accession>A0A8S5NZX1</accession>
<proteinExistence type="predicted"/>
<sequence>MAEINLLEQDKLESTEAPKTAFERLNEWVKPHIETIKEMRAEQLAHPPQMPVHEYIEHFLALHCGFQEDDAKYNMNDWIDFAGSVFMPVDLIDSTGTIVAQVPSLVPSEFFVLTNEDKDPLEGSETLGNTMDRLDQYSRTYKEAAERERINFLDMLSSRVDSKVMDEHRAKWTAFFDKMGVLNPDNYRKVLGGEEVTKPEENTIVNTTNVEFTFDEDE</sequence>